<dbReference type="Proteomes" id="UP000218164">
    <property type="component" value="Unassembled WGS sequence"/>
</dbReference>
<sequence length="281" mass="32699">MLMEKITRDINGEYISSRSVVYVGEKSCIKSLTPLSGSHLRCACLCANKCKEIEQEFIDGNTTQKESDLFQEDMAYSIGAIMASVAFLESTINEFFQEFFYKFDNLTINKSYWMDLKTKWDEDAGKIQKMKKTLADKYGYSNKEIGDQSELITKYEIAHQILFNKQLDKSCDACVDFENLIHLRNQLVHFKLKWQTTHPEEEDLYIMRLRFENKFKKNVFMEKSGNCYFPDKCLGAGCAEWSIFVSTKFLNLFSNTISKSGIDLLKPHINRIIQEYSFSKT</sequence>
<dbReference type="EMBL" id="LMVP01000513">
    <property type="protein sequence ID" value="PAV11530.1"/>
    <property type="molecule type" value="Genomic_DNA"/>
</dbReference>
<evidence type="ECO:0000313" key="2">
    <source>
        <dbReference type="Proteomes" id="UP000218164"/>
    </source>
</evidence>
<protein>
    <submittedName>
        <fullName evidence="1">Uncharacterized protein</fullName>
    </submittedName>
</protein>
<keyword evidence="2" id="KW-1185">Reference proteome</keyword>
<name>A0A2A2HQ94_9EURY</name>
<organism evidence="1 2">
    <name type="scientific">Methanosarcina spelaei</name>
    <dbReference type="NCBI Taxonomy" id="1036679"/>
    <lineage>
        <taxon>Archaea</taxon>
        <taxon>Methanobacteriati</taxon>
        <taxon>Methanobacteriota</taxon>
        <taxon>Stenosarchaea group</taxon>
        <taxon>Methanomicrobia</taxon>
        <taxon>Methanosarcinales</taxon>
        <taxon>Methanosarcinaceae</taxon>
        <taxon>Methanosarcina</taxon>
    </lineage>
</organism>
<reference evidence="1 2" key="1">
    <citation type="journal article" date="2017" name="BMC Genomics">
        <title>Genomic analysis of methanogenic archaea reveals a shift towards energy conservation.</title>
        <authorList>
            <person name="Gilmore S.P."/>
            <person name="Henske J.K."/>
            <person name="Sexton J.A."/>
            <person name="Solomon K.V."/>
            <person name="Seppala S."/>
            <person name="Yoo J.I."/>
            <person name="Huyett L.M."/>
            <person name="Pressman A."/>
            <person name="Cogan J.Z."/>
            <person name="Kivenson V."/>
            <person name="Peng X."/>
            <person name="Tan Y."/>
            <person name="Valentine D.L."/>
            <person name="O'Malley M.A."/>
        </authorList>
    </citation>
    <scope>NUCLEOTIDE SEQUENCE [LARGE SCALE GENOMIC DNA]</scope>
    <source>
        <strain evidence="1 2">MC-15</strain>
    </source>
</reference>
<gene>
    <name evidence="1" type="ORF">ASJ81_09925</name>
</gene>
<evidence type="ECO:0000313" key="1">
    <source>
        <dbReference type="EMBL" id="PAV11530.1"/>
    </source>
</evidence>
<accession>A0A2A2HQ94</accession>
<dbReference type="AlphaFoldDB" id="A0A2A2HQ94"/>
<proteinExistence type="predicted"/>
<comment type="caution">
    <text evidence="1">The sequence shown here is derived from an EMBL/GenBank/DDBJ whole genome shotgun (WGS) entry which is preliminary data.</text>
</comment>